<name>A0A9P8WIN6_9HYPO</name>
<organism evidence="2 3">
    <name type="scientific">Thelonectria olida</name>
    <dbReference type="NCBI Taxonomy" id="1576542"/>
    <lineage>
        <taxon>Eukaryota</taxon>
        <taxon>Fungi</taxon>
        <taxon>Dikarya</taxon>
        <taxon>Ascomycota</taxon>
        <taxon>Pezizomycotina</taxon>
        <taxon>Sordariomycetes</taxon>
        <taxon>Hypocreomycetidae</taxon>
        <taxon>Hypocreales</taxon>
        <taxon>Nectriaceae</taxon>
        <taxon>Thelonectria</taxon>
    </lineage>
</organism>
<dbReference type="Proteomes" id="UP000777438">
    <property type="component" value="Unassembled WGS sequence"/>
</dbReference>
<keyword evidence="1" id="KW-0732">Signal</keyword>
<evidence type="ECO:0000313" key="2">
    <source>
        <dbReference type="EMBL" id="KAH6900340.1"/>
    </source>
</evidence>
<evidence type="ECO:0000313" key="3">
    <source>
        <dbReference type="Proteomes" id="UP000777438"/>
    </source>
</evidence>
<sequence>MTPSPASCWIELFVLPAAVGGTEAYHVVVRRPSSSRSLFEKEGRRQPVINCRVIETLADCAEGTANGMGFTQRAGMDGLICLKTDTNNNHVDLLFVSVPGRELTCMLPGSPSLRDNFDMTHRWGGSCVRDDLPRQRRHITYYEHTVHCGMLPFAFLSLGGSVIQG</sequence>
<gene>
    <name evidence="2" type="ORF">B0T10DRAFT_25241</name>
</gene>
<protein>
    <submittedName>
        <fullName evidence="2">Uncharacterized protein</fullName>
    </submittedName>
</protein>
<accession>A0A9P8WIN6</accession>
<dbReference type="AlphaFoldDB" id="A0A9P8WIN6"/>
<feature type="signal peptide" evidence="1">
    <location>
        <begin position="1"/>
        <end position="24"/>
    </location>
</feature>
<comment type="caution">
    <text evidence="2">The sequence shown here is derived from an EMBL/GenBank/DDBJ whole genome shotgun (WGS) entry which is preliminary data.</text>
</comment>
<evidence type="ECO:0000256" key="1">
    <source>
        <dbReference type="SAM" id="SignalP"/>
    </source>
</evidence>
<reference evidence="2 3" key="1">
    <citation type="journal article" date="2021" name="Nat. Commun.">
        <title>Genetic determinants of endophytism in the Arabidopsis root mycobiome.</title>
        <authorList>
            <person name="Mesny F."/>
            <person name="Miyauchi S."/>
            <person name="Thiergart T."/>
            <person name="Pickel B."/>
            <person name="Atanasova L."/>
            <person name="Karlsson M."/>
            <person name="Huettel B."/>
            <person name="Barry K.W."/>
            <person name="Haridas S."/>
            <person name="Chen C."/>
            <person name="Bauer D."/>
            <person name="Andreopoulos W."/>
            <person name="Pangilinan J."/>
            <person name="LaButti K."/>
            <person name="Riley R."/>
            <person name="Lipzen A."/>
            <person name="Clum A."/>
            <person name="Drula E."/>
            <person name="Henrissat B."/>
            <person name="Kohler A."/>
            <person name="Grigoriev I.V."/>
            <person name="Martin F.M."/>
            <person name="Hacquard S."/>
        </authorList>
    </citation>
    <scope>NUCLEOTIDE SEQUENCE [LARGE SCALE GENOMIC DNA]</scope>
    <source>
        <strain evidence="2 3">MPI-CAGE-CH-0241</strain>
    </source>
</reference>
<keyword evidence="3" id="KW-1185">Reference proteome</keyword>
<proteinExistence type="predicted"/>
<feature type="chain" id="PRO_5040194972" evidence="1">
    <location>
        <begin position="25"/>
        <end position="165"/>
    </location>
</feature>
<dbReference type="EMBL" id="JAGPYM010000001">
    <property type="protein sequence ID" value="KAH6900340.1"/>
    <property type="molecule type" value="Genomic_DNA"/>
</dbReference>